<keyword evidence="6 11" id="KW-0812">Transmembrane</keyword>
<feature type="transmembrane region" description="Helical" evidence="11">
    <location>
        <begin position="136"/>
        <end position="155"/>
    </location>
</feature>
<dbReference type="EMBL" id="CP058214">
    <property type="protein sequence ID" value="QPC41948.1"/>
    <property type="molecule type" value="Genomic_DNA"/>
</dbReference>
<dbReference type="Proteomes" id="UP000593594">
    <property type="component" value="Chromosome"/>
</dbReference>
<feature type="transmembrane region" description="Helical" evidence="11">
    <location>
        <begin position="106"/>
        <end position="130"/>
    </location>
</feature>
<name>A0A7S8C224_9HYPH</name>
<keyword evidence="7 11" id="KW-1133">Transmembrane helix</keyword>
<feature type="transmembrane region" description="Helical" evidence="11">
    <location>
        <begin position="209"/>
        <end position="228"/>
    </location>
</feature>
<evidence type="ECO:0000256" key="3">
    <source>
        <dbReference type="ARBA" id="ARBA00022448"/>
    </source>
</evidence>
<accession>A0A7S8C224</accession>
<dbReference type="GO" id="GO:0055085">
    <property type="term" value="P:transmembrane transport"/>
    <property type="evidence" value="ECO:0007669"/>
    <property type="project" value="InterPro"/>
</dbReference>
<keyword evidence="5" id="KW-0997">Cell inner membrane</keyword>
<feature type="transmembrane region" description="Helical" evidence="11">
    <location>
        <begin position="20"/>
        <end position="38"/>
    </location>
</feature>
<evidence type="ECO:0000256" key="7">
    <source>
        <dbReference type="ARBA" id="ARBA00022989"/>
    </source>
</evidence>
<evidence type="ECO:0000313" key="14">
    <source>
        <dbReference type="Proteomes" id="UP000593594"/>
    </source>
</evidence>
<dbReference type="GO" id="GO:0005886">
    <property type="term" value="C:plasma membrane"/>
    <property type="evidence" value="ECO:0007669"/>
    <property type="project" value="UniProtKB-SubCell"/>
</dbReference>
<evidence type="ECO:0000256" key="5">
    <source>
        <dbReference type="ARBA" id="ARBA00022519"/>
    </source>
</evidence>
<dbReference type="AlphaFoldDB" id="A0A7S8C224"/>
<evidence type="ECO:0000256" key="9">
    <source>
        <dbReference type="ARBA" id="ARBA00037216"/>
    </source>
</evidence>
<dbReference type="PANTHER" id="PTHR43848">
    <property type="entry name" value="PUTRESCINE TRANSPORT SYSTEM PERMEASE PROTEIN POTI"/>
    <property type="match status" value="1"/>
</dbReference>
<dbReference type="KEGG" id="kmn:HW532_03995"/>
<feature type="transmembrane region" description="Helical" evidence="11">
    <location>
        <begin position="72"/>
        <end position="94"/>
    </location>
</feature>
<evidence type="ECO:0000256" key="10">
    <source>
        <dbReference type="ARBA" id="ARBA00039580"/>
    </source>
</evidence>
<evidence type="ECO:0000256" key="4">
    <source>
        <dbReference type="ARBA" id="ARBA00022475"/>
    </source>
</evidence>
<dbReference type="Pfam" id="PF00528">
    <property type="entry name" value="BPD_transp_1"/>
    <property type="match status" value="1"/>
</dbReference>
<evidence type="ECO:0000256" key="8">
    <source>
        <dbReference type="ARBA" id="ARBA00023136"/>
    </source>
</evidence>
<feature type="transmembrane region" description="Helical" evidence="11">
    <location>
        <begin position="183"/>
        <end position="203"/>
    </location>
</feature>
<evidence type="ECO:0000313" key="13">
    <source>
        <dbReference type="EMBL" id="QPC41948.1"/>
    </source>
</evidence>
<dbReference type="RefSeq" id="WP_213163175.1">
    <property type="nucleotide sequence ID" value="NZ_CP058214.1"/>
</dbReference>
<feature type="transmembrane region" description="Helical" evidence="11">
    <location>
        <begin position="240"/>
        <end position="259"/>
    </location>
</feature>
<gene>
    <name evidence="13" type="ORF">HW532_03995</name>
</gene>
<evidence type="ECO:0000256" key="11">
    <source>
        <dbReference type="RuleBase" id="RU363032"/>
    </source>
</evidence>
<dbReference type="CDD" id="cd06261">
    <property type="entry name" value="TM_PBP2"/>
    <property type="match status" value="1"/>
</dbReference>
<dbReference type="InterPro" id="IPR051789">
    <property type="entry name" value="Bact_Polyamine_Transport"/>
</dbReference>
<dbReference type="PANTHER" id="PTHR43848:SF5">
    <property type="entry name" value="SPERMIDINE_PUTRESCINE TRANSPORT SYSTEM PERMEASE PROTEIN POTC"/>
    <property type="match status" value="1"/>
</dbReference>
<comment type="function">
    <text evidence="9">Required for the activity of the bacterial periplasmic transport system of putrescine and spermidine.</text>
</comment>
<organism evidence="13 14">
    <name type="scientific">Kaustia mangrovi</name>
    <dbReference type="NCBI Taxonomy" id="2593653"/>
    <lineage>
        <taxon>Bacteria</taxon>
        <taxon>Pseudomonadati</taxon>
        <taxon>Pseudomonadota</taxon>
        <taxon>Alphaproteobacteria</taxon>
        <taxon>Hyphomicrobiales</taxon>
        <taxon>Parvibaculaceae</taxon>
        <taxon>Kaustia</taxon>
    </lineage>
</organism>
<reference evidence="13 14" key="1">
    <citation type="submission" date="2020-06" db="EMBL/GenBank/DDBJ databases">
        <title>Genome sequence of 2 isolates from Red Sea Mangroves.</title>
        <authorList>
            <person name="Sefrji F."/>
            <person name="Michoud G."/>
            <person name="Merlino G."/>
            <person name="Daffonchio D."/>
        </authorList>
    </citation>
    <scope>NUCLEOTIDE SEQUENCE [LARGE SCALE GENOMIC DNA]</scope>
    <source>
        <strain evidence="13 14">R1DC25</strain>
    </source>
</reference>
<keyword evidence="4" id="KW-1003">Cell membrane</keyword>
<dbReference type="Gene3D" id="1.10.3720.10">
    <property type="entry name" value="MetI-like"/>
    <property type="match status" value="1"/>
</dbReference>
<evidence type="ECO:0000256" key="2">
    <source>
        <dbReference type="ARBA" id="ARBA00007069"/>
    </source>
</evidence>
<dbReference type="PROSITE" id="PS50928">
    <property type="entry name" value="ABC_TM1"/>
    <property type="match status" value="1"/>
</dbReference>
<dbReference type="InterPro" id="IPR035906">
    <property type="entry name" value="MetI-like_sf"/>
</dbReference>
<sequence length="281" mass="30330">MQVDPKNPLWRFRGVRTTTILFFVYLYVPIVILIALSFNDSRLATIWTGFSTRWYGIVVSNPDIVRAAENSLIVASTATLSATVLATLAALGMAKGRFGAQNAVSGLIALPLTVPEIVTAVASLLFFVLIGLRLGLLTVIIAHTVFCIPFAYLPIRARLEGLDRTLLEASADLYANDWQTFRLVTLPYLWPGILSGAMLAFIISLDDFVITYFVAGAGATTLPVYIFGMIRIGVTPEVNALSSLMLLISILFVSLSFLVGRLRQETGSPHTGGAAVGTGDE</sequence>
<evidence type="ECO:0000259" key="12">
    <source>
        <dbReference type="PROSITE" id="PS50928"/>
    </source>
</evidence>
<keyword evidence="3 11" id="KW-0813">Transport</keyword>
<keyword evidence="14" id="KW-1185">Reference proteome</keyword>
<evidence type="ECO:0000256" key="1">
    <source>
        <dbReference type="ARBA" id="ARBA00004429"/>
    </source>
</evidence>
<comment type="subcellular location">
    <subcellularLocation>
        <location evidence="1">Cell inner membrane</location>
        <topology evidence="1">Multi-pass membrane protein</topology>
    </subcellularLocation>
    <subcellularLocation>
        <location evidence="11">Cell membrane</location>
        <topology evidence="11">Multi-pass membrane protein</topology>
    </subcellularLocation>
</comment>
<dbReference type="InterPro" id="IPR000515">
    <property type="entry name" value="MetI-like"/>
</dbReference>
<keyword evidence="8 11" id="KW-0472">Membrane</keyword>
<dbReference type="SUPFAM" id="SSF161098">
    <property type="entry name" value="MetI-like"/>
    <property type="match status" value="1"/>
</dbReference>
<proteinExistence type="inferred from homology"/>
<evidence type="ECO:0000256" key="6">
    <source>
        <dbReference type="ARBA" id="ARBA00022692"/>
    </source>
</evidence>
<feature type="domain" description="ABC transmembrane type-1" evidence="12">
    <location>
        <begin position="68"/>
        <end position="259"/>
    </location>
</feature>
<protein>
    <recommendedName>
        <fullName evidence="10">Spermidine/putrescine transport system permease protein PotC</fullName>
    </recommendedName>
</protein>
<comment type="similarity">
    <text evidence="2">Belongs to the binding-protein-dependent transport system permease family. CysTW subfamily.</text>
</comment>